<evidence type="ECO:0000313" key="14">
    <source>
        <dbReference type="EMBL" id="KAL0575977.1"/>
    </source>
</evidence>
<feature type="compositionally biased region" description="Polar residues" evidence="10">
    <location>
        <begin position="212"/>
        <end position="228"/>
    </location>
</feature>
<feature type="compositionally biased region" description="Polar residues" evidence="10">
    <location>
        <begin position="138"/>
        <end position="164"/>
    </location>
</feature>
<feature type="compositionally biased region" description="Basic and acidic residues" evidence="10">
    <location>
        <begin position="862"/>
        <end position="892"/>
    </location>
</feature>
<dbReference type="PRINTS" id="PR00888">
    <property type="entry name" value="SM22CALPONIN"/>
</dbReference>
<dbReference type="Pfam" id="PF00307">
    <property type="entry name" value="CH"/>
    <property type="match status" value="1"/>
</dbReference>
<keyword evidence="3 14" id="KW-0808">Transferase</keyword>
<feature type="compositionally biased region" description="Low complexity" evidence="10">
    <location>
        <begin position="716"/>
        <end position="741"/>
    </location>
</feature>
<comment type="caution">
    <text evidence="14">The sequence shown here is derived from an EMBL/GenBank/DDBJ whole genome shotgun (WGS) entry which is preliminary data.</text>
</comment>
<feature type="compositionally biased region" description="Low complexity" evidence="10">
    <location>
        <begin position="286"/>
        <end position="302"/>
    </location>
</feature>
<feature type="compositionally biased region" description="Polar residues" evidence="10">
    <location>
        <begin position="1049"/>
        <end position="1060"/>
    </location>
</feature>
<feature type="compositionally biased region" description="Polar residues" evidence="10">
    <location>
        <begin position="349"/>
        <end position="370"/>
    </location>
</feature>
<dbReference type="InterPro" id="IPR003096">
    <property type="entry name" value="SM22_calponin"/>
</dbReference>
<sequence>MPSHHRSAVSSPHNPPAASSSRSKQPSHSSSHSSVAPESSTIKPNQSSSRPTLLQSLRSATRSKKSPAPAPDDFENVTIRQSKGKEKATSEEKPNMLRRLESKVNFRKGRESVTPSPSPLLPSMVDKDRMEEKVRVAGSTSYSTPSLRLASMSSPALHLSSQALPSPRSQPAIPSSSSSTSEALVSPSRDRSRRASAQHPRPDVGMRHRSTKSNPINIPSASTSQLDLQSPPETPRRRTREESPPSPPETPTPIGRGQYGRRSSNTASSPPASPTPASPQNGSPIRARSPSTSRRVVSPSHRGLVSSSTSHLPNHTPSSSPTFDSPRRPSFSREQTPSPVLAVRPRPTSPNQRSYSHNRHFNVSTTSLGAPSNPEHRELIRTATSMLCKEIVKPPTNMGRTAAVIKDWEEVEVRTRALVRLERIWGKSGISSSSNVNVNVLPLSSTGLSVGGEERERKLFTEALRDGFVLCQLMNKLRSSSVVRPDIREDGFVKTSNITRFLAACASWGLSNDELFQGDDLIEASSESLARVAKTIIALIEFSRTPAAERSKVLYGHGKKSSGDATGNNGGSGIGPLVSGPYKLGSVRSASASTPNLVPPASPNRPSPQITVTTASTSGQVSPTRARRWSPPSGLPTVRSNSPDEGSVVKDEGNIKPKVKDEVSRVKHDRDVKDASRPLSPPPRSPLRARSPKQALPTNAVPDDNGQDLFTRTRSRSQQASSYSHQSPSRISAAASSTRASAGDDSIPEFVPDNNMRVSRASTAMTDATTSTTTTMLSSLMDVGRGSSAMFSKFGTIRTITTEATSEAPSITRTEGSSIAEELARKQRGSDPRDRKVSEVAVVDLSRVIEETEESGSSSRGKSREKSREKDKGKERHESREDAEAEKAEKSALRLGKGKWPDDFIDALHAPSTPVNPNKSRSSPDPEERVRTSSILSSSPPRKLAIVGGSRRNESVESLHQFPRRPTHRARHSVDAPSTSVLLPKDSLLRRDSDGLPSSSASKVLIRRHSGRPSSRNGLNPPGSRNSGSGDDPRDSDGEAMVPFPRTVSADQSGSPSPRTGSGDEPSGLSIALEKNRPPRGRFQSDVQGSKRRPRPSSYDEYGAKPGSRSRIESMVNLGVGSGSASASDLLSRDSMDGSAVRKPLIIREEGKPPTHFQLGNCIGRGQFGSVYRALNLNTGQMVAVKRIRLEGLKEEEVTQLMKEVELVKRLSHPGIVKYEGMARDADTLSIVLEYAENGSLGQTLKAFGKLNERLVASYVVRILEGLHYLHTSDVVHCDLKAANILTTKNGNVKLSDFGVSLNMRAVEREIKDVAGTPNWMAPEVIELKGASPKSDIWSLACTVIELLTGRPPYGEIANSMTVMFRIVEDDCPPIPPSFSPLLEDFLKQCFDKDPTKRPSADLLCEHQWLKQNWGAHKELRPQDSIPFLRRVSADLQKSPGVRYLPQVEMPDSEHRTDDLSSSPPAPGRRISSTSMRPSLDSEISPREHSFVKTTFSKPMVCRVCLLNVKKSAVLCAQCSLICHAKCAGNAPPTCDLRAQLLLYAQYAEKGNPGSVYSNPVDLLNEAHPKSPMSDVPFVSHSTPRTSLDISSPPVPASPTVGTPPVAHPPTAFKFFRRTSKSSNLDSSQAPASSTASLPDNSLKPNAREDRPQSLGSNSTQQHSLRSAHT</sequence>
<dbReference type="Pfam" id="PF00069">
    <property type="entry name" value="Pkinase"/>
    <property type="match status" value="1"/>
</dbReference>
<organism evidence="14 15">
    <name type="scientific">Marasmius crinis-equi</name>
    <dbReference type="NCBI Taxonomy" id="585013"/>
    <lineage>
        <taxon>Eukaryota</taxon>
        <taxon>Fungi</taxon>
        <taxon>Dikarya</taxon>
        <taxon>Basidiomycota</taxon>
        <taxon>Agaricomycotina</taxon>
        <taxon>Agaricomycetes</taxon>
        <taxon>Agaricomycetidae</taxon>
        <taxon>Agaricales</taxon>
        <taxon>Marasmiineae</taxon>
        <taxon>Marasmiaceae</taxon>
        <taxon>Marasmius</taxon>
    </lineage>
</organism>
<keyword evidence="4" id="KW-0479">Metal-binding</keyword>
<dbReference type="PANTHER" id="PTHR11584:SF369">
    <property type="entry name" value="MITOGEN-ACTIVATED PROTEIN KINASE KINASE KINASE 19-RELATED"/>
    <property type="match status" value="1"/>
</dbReference>
<evidence type="ECO:0000256" key="2">
    <source>
        <dbReference type="ARBA" id="ARBA00022527"/>
    </source>
</evidence>
<feature type="domain" description="Protein kinase" evidence="11">
    <location>
        <begin position="1157"/>
        <end position="1410"/>
    </location>
</feature>
<evidence type="ECO:0000256" key="6">
    <source>
        <dbReference type="ARBA" id="ARBA00022777"/>
    </source>
</evidence>
<feature type="compositionally biased region" description="Basic and acidic residues" evidence="10">
    <location>
        <begin position="922"/>
        <end position="931"/>
    </location>
</feature>
<feature type="compositionally biased region" description="Polar residues" evidence="10">
    <location>
        <begin position="41"/>
        <end position="60"/>
    </location>
</feature>
<dbReference type="EC" id="2.7.11.1" evidence="14"/>
<dbReference type="InterPro" id="IPR001715">
    <property type="entry name" value="CH_dom"/>
</dbReference>
<reference evidence="14 15" key="1">
    <citation type="submission" date="2024-02" db="EMBL/GenBank/DDBJ databases">
        <title>A draft genome for the cacao thread blight pathogen Marasmius crinis-equi.</title>
        <authorList>
            <person name="Cohen S.P."/>
            <person name="Baruah I.K."/>
            <person name="Amoako-Attah I."/>
            <person name="Bukari Y."/>
            <person name="Meinhardt L.W."/>
            <person name="Bailey B.A."/>
        </authorList>
    </citation>
    <scope>NUCLEOTIDE SEQUENCE [LARGE SCALE GENOMIC DNA]</scope>
    <source>
        <strain evidence="14 15">GH-76</strain>
    </source>
</reference>
<dbReference type="Proteomes" id="UP001465976">
    <property type="component" value="Unassembled WGS sequence"/>
</dbReference>
<feature type="compositionally biased region" description="Basic residues" evidence="10">
    <location>
        <begin position="962"/>
        <end position="971"/>
    </location>
</feature>
<dbReference type="CDD" id="cd00029">
    <property type="entry name" value="C1"/>
    <property type="match status" value="1"/>
</dbReference>
<feature type="binding site" evidence="9">
    <location>
        <position position="1186"/>
    </location>
    <ligand>
        <name>ATP</name>
        <dbReference type="ChEBI" id="CHEBI:30616"/>
    </ligand>
</feature>
<feature type="compositionally biased region" description="Polar residues" evidence="10">
    <location>
        <begin position="607"/>
        <end position="623"/>
    </location>
</feature>
<feature type="region of interest" description="Disordered" evidence="10">
    <location>
        <begin position="1443"/>
        <end position="1486"/>
    </location>
</feature>
<dbReference type="SUPFAM" id="SSF57889">
    <property type="entry name" value="Cysteine-rich domain"/>
    <property type="match status" value="1"/>
</dbReference>
<feature type="domain" description="Calponin-homology (CH)" evidence="12">
    <location>
        <begin position="433"/>
        <end position="544"/>
    </location>
</feature>
<dbReference type="InterPro" id="IPR008271">
    <property type="entry name" value="Ser/Thr_kinase_AS"/>
</dbReference>
<evidence type="ECO:0000256" key="5">
    <source>
        <dbReference type="ARBA" id="ARBA00022741"/>
    </source>
</evidence>
<evidence type="ECO:0000256" key="1">
    <source>
        <dbReference type="ARBA" id="ARBA00006529"/>
    </source>
</evidence>
<feature type="compositionally biased region" description="Low complexity" evidence="10">
    <location>
        <begin position="165"/>
        <end position="187"/>
    </location>
</feature>
<feature type="region of interest" description="Disordered" evidence="10">
    <location>
        <begin position="1574"/>
        <end position="1670"/>
    </location>
</feature>
<feature type="compositionally biased region" description="Polar residues" evidence="10">
    <location>
        <begin position="805"/>
        <end position="817"/>
    </location>
</feature>
<dbReference type="InterPro" id="IPR017441">
    <property type="entry name" value="Protein_kinase_ATP_BS"/>
</dbReference>
<dbReference type="GO" id="GO:0004674">
    <property type="term" value="F:protein serine/threonine kinase activity"/>
    <property type="evidence" value="ECO:0007669"/>
    <property type="project" value="UniProtKB-EC"/>
</dbReference>
<feature type="compositionally biased region" description="Basic and acidic residues" evidence="10">
    <location>
        <begin position="125"/>
        <end position="135"/>
    </location>
</feature>
<keyword evidence="7" id="KW-0862">Zinc</keyword>
<dbReference type="SUPFAM" id="SSF47576">
    <property type="entry name" value="Calponin-homology domain, CH-domain"/>
    <property type="match status" value="1"/>
</dbReference>
<evidence type="ECO:0000259" key="11">
    <source>
        <dbReference type="PROSITE" id="PS50011"/>
    </source>
</evidence>
<dbReference type="Pfam" id="PF00130">
    <property type="entry name" value="C1_1"/>
    <property type="match status" value="1"/>
</dbReference>
<dbReference type="SUPFAM" id="SSF56112">
    <property type="entry name" value="Protein kinase-like (PK-like)"/>
    <property type="match status" value="1"/>
</dbReference>
<dbReference type="InterPro" id="IPR036872">
    <property type="entry name" value="CH_dom_sf"/>
</dbReference>
<feature type="compositionally biased region" description="Pro residues" evidence="10">
    <location>
        <begin position="597"/>
        <end position="606"/>
    </location>
</feature>
<dbReference type="PROSITE" id="PS50011">
    <property type="entry name" value="PROTEIN_KINASE_DOM"/>
    <property type="match status" value="1"/>
</dbReference>
<dbReference type="SMART" id="SM00220">
    <property type="entry name" value="S_TKc"/>
    <property type="match status" value="1"/>
</dbReference>
<dbReference type="PROSITE" id="PS50081">
    <property type="entry name" value="ZF_DAG_PE_2"/>
    <property type="match status" value="1"/>
</dbReference>
<dbReference type="InterPro" id="IPR046349">
    <property type="entry name" value="C1-like_sf"/>
</dbReference>
<dbReference type="Gene3D" id="1.10.510.10">
    <property type="entry name" value="Transferase(Phosphotransferase) domain 1"/>
    <property type="match status" value="1"/>
</dbReference>
<feature type="compositionally biased region" description="Low complexity" evidence="10">
    <location>
        <begin position="8"/>
        <end position="40"/>
    </location>
</feature>
<feature type="compositionally biased region" description="Polar residues" evidence="10">
    <location>
        <begin position="305"/>
        <end position="323"/>
    </location>
</feature>
<feature type="compositionally biased region" description="Basic and acidic residues" evidence="10">
    <location>
        <begin position="83"/>
        <end position="111"/>
    </location>
</feature>
<evidence type="ECO:0000256" key="10">
    <source>
        <dbReference type="SAM" id="MobiDB-lite"/>
    </source>
</evidence>
<evidence type="ECO:0000256" key="9">
    <source>
        <dbReference type="PROSITE-ProRule" id="PRU10141"/>
    </source>
</evidence>
<keyword evidence="15" id="KW-1185">Reference proteome</keyword>
<feature type="compositionally biased region" description="Basic and acidic residues" evidence="10">
    <location>
        <begin position="234"/>
        <end position="243"/>
    </location>
</feature>
<proteinExistence type="inferred from homology"/>
<dbReference type="PANTHER" id="PTHR11584">
    <property type="entry name" value="SERINE/THREONINE PROTEIN KINASE"/>
    <property type="match status" value="1"/>
</dbReference>
<dbReference type="PROSITE" id="PS50021">
    <property type="entry name" value="CH"/>
    <property type="match status" value="1"/>
</dbReference>
<feature type="compositionally biased region" description="Polar residues" evidence="10">
    <location>
        <begin position="1654"/>
        <end position="1670"/>
    </location>
</feature>
<evidence type="ECO:0000256" key="8">
    <source>
        <dbReference type="ARBA" id="ARBA00022840"/>
    </source>
</evidence>
<keyword evidence="5 9" id="KW-0547">Nucleotide-binding</keyword>
<feature type="region of interest" description="Disordered" evidence="10">
    <location>
        <begin position="586"/>
        <end position="753"/>
    </location>
</feature>
<dbReference type="SMART" id="SM00033">
    <property type="entry name" value="CH"/>
    <property type="match status" value="1"/>
</dbReference>
<evidence type="ECO:0000259" key="12">
    <source>
        <dbReference type="PROSITE" id="PS50021"/>
    </source>
</evidence>
<comment type="similarity">
    <text evidence="1">Belongs to the protein kinase superfamily. STE Ser/Thr protein kinase family. MAP kinase kinase kinase subfamily.</text>
</comment>
<feature type="compositionally biased region" description="Basic and acidic residues" evidence="10">
    <location>
        <begin position="822"/>
        <end position="838"/>
    </location>
</feature>
<feature type="region of interest" description="Disordered" evidence="10">
    <location>
        <begin position="805"/>
        <end position="1110"/>
    </location>
</feature>
<dbReference type="CDD" id="cd06627">
    <property type="entry name" value="STKc_Cdc7_like"/>
    <property type="match status" value="1"/>
</dbReference>
<dbReference type="PROSITE" id="PS00479">
    <property type="entry name" value="ZF_DAG_PE_1"/>
    <property type="match status" value="1"/>
</dbReference>
<dbReference type="PROSITE" id="PS00107">
    <property type="entry name" value="PROTEIN_KINASE_ATP"/>
    <property type="match status" value="1"/>
</dbReference>
<evidence type="ECO:0000259" key="13">
    <source>
        <dbReference type="PROSITE" id="PS50081"/>
    </source>
</evidence>
<dbReference type="EMBL" id="JBAHYK010000257">
    <property type="protein sequence ID" value="KAL0575977.1"/>
    <property type="molecule type" value="Genomic_DNA"/>
</dbReference>
<feature type="compositionally biased region" description="Low complexity" evidence="10">
    <location>
        <begin position="1020"/>
        <end position="1030"/>
    </location>
</feature>
<feature type="compositionally biased region" description="Basic and acidic residues" evidence="10">
    <location>
        <begin position="647"/>
        <end position="676"/>
    </location>
</feature>
<feature type="compositionally biased region" description="Polar residues" evidence="10">
    <location>
        <begin position="1580"/>
        <end position="1590"/>
    </location>
</feature>
<dbReference type="Gene3D" id="1.10.418.10">
    <property type="entry name" value="Calponin-like domain"/>
    <property type="match status" value="1"/>
</dbReference>
<dbReference type="PROSITE" id="PS00108">
    <property type="entry name" value="PROTEIN_KINASE_ST"/>
    <property type="match status" value="1"/>
</dbReference>
<accession>A0ABR3FKS8</accession>
<feature type="domain" description="Phorbol-ester/DAG-type" evidence="13">
    <location>
        <begin position="1488"/>
        <end position="1535"/>
    </location>
</feature>
<evidence type="ECO:0000313" key="15">
    <source>
        <dbReference type="Proteomes" id="UP001465976"/>
    </source>
</evidence>
<dbReference type="Gene3D" id="3.30.60.20">
    <property type="match status" value="1"/>
</dbReference>
<dbReference type="InterPro" id="IPR011009">
    <property type="entry name" value="Kinase-like_dom_sf"/>
</dbReference>
<gene>
    <name evidence="14" type="primary">CDC15_2</name>
    <name evidence="14" type="ORF">V5O48_006011</name>
</gene>
<feature type="non-terminal residue" evidence="14">
    <location>
        <position position="1670"/>
    </location>
</feature>
<feature type="region of interest" description="Disordered" evidence="10">
    <location>
        <begin position="1"/>
        <end position="374"/>
    </location>
</feature>
<dbReference type="InterPro" id="IPR000719">
    <property type="entry name" value="Prot_kinase_dom"/>
</dbReference>
<dbReference type="SMART" id="SM00109">
    <property type="entry name" value="C1"/>
    <property type="match status" value="1"/>
</dbReference>
<evidence type="ECO:0000256" key="7">
    <source>
        <dbReference type="ARBA" id="ARBA00022833"/>
    </source>
</evidence>
<evidence type="ECO:0000256" key="4">
    <source>
        <dbReference type="ARBA" id="ARBA00022723"/>
    </source>
</evidence>
<name>A0ABR3FKS8_9AGAR</name>
<protein>
    <submittedName>
        <fullName evidence="14">Protein kinase of the Mitotic Exit Network</fullName>
        <ecNumber evidence="14">2.7.11.1</ecNumber>
    </submittedName>
</protein>
<keyword evidence="6 14" id="KW-0418">Kinase</keyword>
<dbReference type="InterPro" id="IPR002219">
    <property type="entry name" value="PKC_DAG/PE"/>
</dbReference>
<keyword evidence="2" id="KW-0723">Serine/threonine-protein kinase</keyword>
<feature type="compositionally biased region" description="Polar residues" evidence="10">
    <location>
        <begin position="1621"/>
        <end position="1644"/>
    </location>
</feature>
<keyword evidence="8 9" id="KW-0067">ATP-binding</keyword>
<dbReference type="CDD" id="cd00014">
    <property type="entry name" value="CH_SF"/>
    <property type="match status" value="1"/>
</dbReference>
<evidence type="ECO:0000256" key="3">
    <source>
        <dbReference type="ARBA" id="ARBA00022679"/>
    </source>
</evidence>